<dbReference type="GO" id="GO:0032126">
    <property type="term" value="C:eisosome"/>
    <property type="evidence" value="ECO:0007669"/>
    <property type="project" value="TreeGrafter"/>
</dbReference>
<evidence type="ECO:0000259" key="6">
    <source>
        <dbReference type="Pfam" id="PF01284"/>
    </source>
</evidence>
<evidence type="ECO:0000256" key="3">
    <source>
        <dbReference type="ARBA" id="ARBA00022989"/>
    </source>
</evidence>
<feature type="transmembrane region" description="Helical" evidence="5">
    <location>
        <begin position="148"/>
        <end position="168"/>
    </location>
</feature>
<dbReference type="GO" id="GO:0005886">
    <property type="term" value="C:plasma membrane"/>
    <property type="evidence" value="ECO:0007669"/>
    <property type="project" value="TreeGrafter"/>
</dbReference>
<feature type="transmembrane region" description="Helical" evidence="5">
    <location>
        <begin position="41"/>
        <end position="64"/>
    </location>
</feature>
<keyword evidence="3 5" id="KW-1133">Transmembrane helix</keyword>
<feature type="transmembrane region" description="Helical" evidence="5">
    <location>
        <begin position="70"/>
        <end position="92"/>
    </location>
</feature>
<evidence type="ECO:0000256" key="1">
    <source>
        <dbReference type="ARBA" id="ARBA00004141"/>
    </source>
</evidence>
<evidence type="ECO:0000256" key="2">
    <source>
        <dbReference type="ARBA" id="ARBA00022692"/>
    </source>
</evidence>
<gene>
    <name evidence="7" type="ORF">EI97DRAFT_433858</name>
</gene>
<organism evidence="7 8">
    <name type="scientific">Westerdykella ornata</name>
    <dbReference type="NCBI Taxonomy" id="318751"/>
    <lineage>
        <taxon>Eukaryota</taxon>
        <taxon>Fungi</taxon>
        <taxon>Dikarya</taxon>
        <taxon>Ascomycota</taxon>
        <taxon>Pezizomycotina</taxon>
        <taxon>Dothideomycetes</taxon>
        <taxon>Pleosporomycetidae</taxon>
        <taxon>Pleosporales</taxon>
        <taxon>Sporormiaceae</taxon>
        <taxon>Westerdykella</taxon>
    </lineage>
</organism>
<evidence type="ECO:0000256" key="4">
    <source>
        <dbReference type="ARBA" id="ARBA00023136"/>
    </source>
</evidence>
<accession>A0A6A6JHN1</accession>
<keyword evidence="8" id="KW-1185">Reference proteome</keyword>
<dbReference type="EMBL" id="ML986495">
    <property type="protein sequence ID" value="KAF2275922.1"/>
    <property type="molecule type" value="Genomic_DNA"/>
</dbReference>
<feature type="transmembrane region" description="Helical" evidence="5">
    <location>
        <begin position="12"/>
        <end position="29"/>
    </location>
</feature>
<dbReference type="RefSeq" id="XP_033653461.1">
    <property type="nucleotide sequence ID" value="XM_033798473.1"/>
</dbReference>
<dbReference type="InterPro" id="IPR052649">
    <property type="entry name" value="NCE102-like"/>
</dbReference>
<reference evidence="7" key="1">
    <citation type="journal article" date="2020" name="Stud. Mycol.">
        <title>101 Dothideomycetes genomes: a test case for predicting lifestyles and emergence of pathogens.</title>
        <authorList>
            <person name="Haridas S."/>
            <person name="Albert R."/>
            <person name="Binder M."/>
            <person name="Bloem J."/>
            <person name="Labutti K."/>
            <person name="Salamov A."/>
            <person name="Andreopoulos B."/>
            <person name="Baker S."/>
            <person name="Barry K."/>
            <person name="Bills G."/>
            <person name="Bluhm B."/>
            <person name="Cannon C."/>
            <person name="Castanera R."/>
            <person name="Culley D."/>
            <person name="Daum C."/>
            <person name="Ezra D."/>
            <person name="Gonzalez J."/>
            <person name="Henrissat B."/>
            <person name="Kuo A."/>
            <person name="Liang C."/>
            <person name="Lipzen A."/>
            <person name="Lutzoni F."/>
            <person name="Magnuson J."/>
            <person name="Mondo S."/>
            <person name="Nolan M."/>
            <person name="Ohm R."/>
            <person name="Pangilinan J."/>
            <person name="Park H.-J."/>
            <person name="Ramirez L."/>
            <person name="Alfaro M."/>
            <person name="Sun H."/>
            <person name="Tritt A."/>
            <person name="Yoshinaga Y."/>
            <person name="Zwiers L.-H."/>
            <person name="Turgeon B."/>
            <person name="Goodwin S."/>
            <person name="Spatafora J."/>
            <person name="Crous P."/>
            <person name="Grigoriev I."/>
        </authorList>
    </citation>
    <scope>NUCLEOTIDE SEQUENCE</scope>
    <source>
        <strain evidence="7">CBS 379.55</strain>
    </source>
</reference>
<evidence type="ECO:0000256" key="5">
    <source>
        <dbReference type="SAM" id="Phobius"/>
    </source>
</evidence>
<feature type="domain" description="MARVEL" evidence="6">
    <location>
        <begin position="7"/>
        <end position="162"/>
    </location>
</feature>
<dbReference type="Pfam" id="PF01284">
    <property type="entry name" value="MARVEL"/>
    <property type="match status" value="1"/>
</dbReference>
<dbReference type="Proteomes" id="UP000800097">
    <property type="component" value="Unassembled WGS sequence"/>
</dbReference>
<dbReference type="PANTHER" id="PTHR28165">
    <property type="entry name" value="NON-CLASSICAL EXPORT PROTEIN 2-RELATED"/>
    <property type="match status" value="1"/>
</dbReference>
<keyword evidence="4 5" id="KW-0472">Membrane</keyword>
<dbReference type="GO" id="GO:0070941">
    <property type="term" value="P:eisosome assembly"/>
    <property type="evidence" value="ECO:0007669"/>
    <property type="project" value="TreeGrafter"/>
</dbReference>
<name>A0A6A6JHN1_WESOR</name>
<dbReference type="GO" id="GO:0072659">
    <property type="term" value="P:protein localization to plasma membrane"/>
    <property type="evidence" value="ECO:0007669"/>
    <property type="project" value="TreeGrafter"/>
</dbReference>
<dbReference type="GeneID" id="54551648"/>
<sequence length="170" mass="17876">MTSPVINFVLRGAQLLFAIVVLGLSVDLVRGHNYGSLPVTLGFAAFVGGVSVVGALLGLAATWVEALNSIIGAGIDIIVALINLAGGVLIAIKLKGADCSGTSDRNRFELNKISIINGGCEKEKCWYATLGELGKLNERCRQNTADSAFMFLLVITLLASATVTFLHARK</sequence>
<dbReference type="OrthoDB" id="2017497at2759"/>
<proteinExistence type="predicted"/>
<dbReference type="InterPro" id="IPR008253">
    <property type="entry name" value="Marvel"/>
</dbReference>
<evidence type="ECO:0000313" key="8">
    <source>
        <dbReference type="Proteomes" id="UP000800097"/>
    </source>
</evidence>
<keyword evidence="2 5" id="KW-0812">Transmembrane</keyword>
<dbReference type="PANTHER" id="PTHR28165:SF2">
    <property type="entry name" value="MARVEL DOMAIN-CONTAINING PROTEIN"/>
    <property type="match status" value="1"/>
</dbReference>
<comment type="subcellular location">
    <subcellularLocation>
        <location evidence="1">Membrane</location>
        <topology evidence="1">Multi-pass membrane protein</topology>
    </subcellularLocation>
</comment>
<evidence type="ECO:0000313" key="7">
    <source>
        <dbReference type="EMBL" id="KAF2275922.1"/>
    </source>
</evidence>
<protein>
    <recommendedName>
        <fullName evidence="6">MARVEL domain-containing protein</fullName>
    </recommendedName>
</protein>
<dbReference type="AlphaFoldDB" id="A0A6A6JHN1"/>